<dbReference type="PANTHER" id="PTHR40590">
    <property type="entry name" value="CYTOPLASMIC PROTEIN-RELATED"/>
    <property type="match status" value="1"/>
</dbReference>
<dbReference type="InterPro" id="IPR002816">
    <property type="entry name" value="TraB/PrgY/GumN_fam"/>
</dbReference>
<keyword evidence="2" id="KW-1185">Reference proteome</keyword>
<dbReference type="AlphaFoldDB" id="A0A937K1G8"/>
<accession>A0A937K1G8</accession>
<dbReference type="Pfam" id="PF01963">
    <property type="entry name" value="TraB_PrgY_gumN"/>
    <property type="match status" value="1"/>
</dbReference>
<protein>
    <submittedName>
        <fullName evidence="1">TraB/GumN family protein</fullName>
    </submittedName>
</protein>
<evidence type="ECO:0000313" key="1">
    <source>
        <dbReference type="EMBL" id="MBL3656652.1"/>
    </source>
</evidence>
<gene>
    <name evidence="1" type="ORF">JL102_10955</name>
</gene>
<name>A0A937K1G8_9BACT</name>
<reference evidence="1" key="1">
    <citation type="submission" date="2021-01" db="EMBL/GenBank/DDBJ databases">
        <title>Fulvivirga kasyanovii gen. nov., sp nov., a novel member of the phylum Bacteroidetes isolated from seawater in a mussel farm.</title>
        <authorList>
            <person name="Zhao L.-H."/>
            <person name="Wang Z.-J."/>
        </authorList>
    </citation>
    <scope>NUCLEOTIDE SEQUENCE</scope>
    <source>
        <strain evidence="1">2943</strain>
    </source>
</reference>
<dbReference type="Proteomes" id="UP000659388">
    <property type="component" value="Unassembled WGS sequence"/>
</dbReference>
<dbReference type="InterPro" id="IPR047111">
    <property type="entry name" value="YbaP-like"/>
</dbReference>
<organism evidence="1 2">
    <name type="scientific">Fulvivirga sediminis</name>
    <dbReference type="NCBI Taxonomy" id="2803949"/>
    <lineage>
        <taxon>Bacteria</taxon>
        <taxon>Pseudomonadati</taxon>
        <taxon>Bacteroidota</taxon>
        <taxon>Cytophagia</taxon>
        <taxon>Cytophagales</taxon>
        <taxon>Fulvivirgaceae</taxon>
        <taxon>Fulvivirga</taxon>
    </lineage>
</organism>
<dbReference type="RefSeq" id="WP_202244437.1">
    <property type="nucleotide sequence ID" value="NZ_JAESIY010000005.1"/>
</dbReference>
<comment type="caution">
    <text evidence="1">The sequence shown here is derived from an EMBL/GenBank/DDBJ whole genome shotgun (WGS) entry which is preliminary data.</text>
</comment>
<dbReference type="EMBL" id="JAESIY010000005">
    <property type="protein sequence ID" value="MBL3656652.1"/>
    <property type="molecule type" value="Genomic_DNA"/>
</dbReference>
<dbReference type="PANTHER" id="PTHR40590:SF1">
    <property type="entry name" value="CYTOPLASMIC PROTEIN"/>
    <property type="match status" value="1"/>
</dbReference>
<sequence>MRKVYLLFVILFTPLLLRGQESSLLFKLTGPGISKPSYIFGTIHMMCSEDYSMSTTVENAMTHVDRAVLEIDMDDPAMMMKIQQLSMNPGFRNISDQFSKSELDSLNAFLQKGYGATMTQFGVMKPFVLLTMILPKLLNCDEIIAFENEIVNMAKSNEIPVEGLETVEFQVGVFDSIPEADQIKIVNELIADKDKARNDFNKLLKAYKEKDVKQLAKLVVEDPQYADYADLLLYERNENWLPHIIDMAKEKPSLFAVGAGHLGGGKGVLHLLEEKGYTVEPVF</sequence>
<proteinExistence type="predicted"/>
<evidence type="ECO:0000313" key="2">
    <source>
        <dbReference type="Proteomes" id="UP000659388"/>
    </source>
</evidence>
<dbReference type="CDD" id="cd14789">
    <property type="entry name" value="Tiki"/>
    <property type="match status" value="1"/>
</dbReference>